<dbReference type="AlphaFoldDB" id="E0Y003"/>
<dbReference type="Gene3D" id="2.60.120.620">
    <property type="entry name" value="q2cbj1_9rhob like domain"/>
    <property type="match status" value="1"/>
</dbReference>
<feature type="region of interest" description="Disordered" evidence="2">
    <location>
        <begin position="51"/>
        <end position="72"/>
    </location>
</feature>
<evidence type="ECO:0000256" key="1">
    <source>
        <dbReference type="ARBA" id="ARBA00001954"/>
    </source>
</evidence>
<evidence type="ECO:0000256" key="2">
    <source>
        <dbReference type="SAM" id="MobiDB-lite"/>
    </source>
</evidence>
<dbReference type="SUPFAM" id="SSF51197">
    <property type="entry name" value="Clavaminate synthase-like"/>
    <property type="match status" value="1"/>
</dbReference>
<dbReference type="GO" id="GO:0016706">
    <property type="term" value="F:2-oxoglutarate-dependent dioxygenase activity"/>
    <property type="evidence" value="ECO:0007669"/>
    <property type="project" value="UniProtKB-ARBA"/>
</dbReference>
<dbReference type="PANTHER" id="PTHR20883:SF48">
    <property type="entry name" value="ECTOINE DIOXYGENASE"/>
    <property type="match status" value="1"/>
</dbReference>
<comment type="cofactor">
    <cofactor evidence="1">
        <name>Fe(2+)</name>
        <dbReference type="ChEBI" id="CHEBI:29033"/>
    </cofactor>
</comment>
<dbReference type="PANTHER" id="PTHR20883">
    <property type="entry name" value="PHYTANOYL-COA DIOXYGENASE DOMAIN CONTAINING 1"/>
    <property type="match status" value="1"/>
</dbReference>
<feature type="compositionally biased region" description="Basic and acidic residues" evidence="2">
    <location>
        <begin position="51"/>
        <end position="66"/>
    </location>
</feature>
<name>E0Y003_9GAMM</name>
<dbReference type="InterPro" id="IPR008775">
    <property type="entry name" value="Phytyl_CoA_dOase-like"/>
</dbReference>
<evidence type="ECO:0000313" key="3">
    <source>
        <dbReference type="EMBL" id="ADI19994.1"/>
    </source>
</evidence>
<evidence type="ECO:0008006" key="4">
    <source>
        <dbReference type="Google" id="ProtNLM"/>
    </source>
</evidence>
<accession>E0Y003</accession>
<organism evidence="3">
    <name type="scientific">uncultured gamma proteobacterium EB000_65A11</name>
    <dbReference type="NCBI Taxonomy" id="710972"/>
    <lineage>
        <taxon>Bacteria</taxon>
        <taxon>Pseudomonadati</taxon>
        <taxon>Pseudomonadota</taxon>
        <taxon>Gammaproteobacteria</taxon>
        <taxon>environmental samples</taxon>
    </lineage>
</organism>
<dbReference type="EMBL" id="GU474936">
    <property type="protein sequence ID" value="ADI19994.1"/>
    <property type="molecule type" value="Genomic_DNA"/>
</dbReference>
<proteinExistence type="predicted"/>
<dbReference type="GO" id="GO:0005506">
    <property type="term" value="F:iron ion binding"/>
    <property type="evidence" value="ECO:0007669"/>
    <property type="project" value="UniProtKB-ARBA"/>
</dbReference>
<reference evidence="3" key="1">
    <citation type="journal article" date="2011" name="Environ. Microbiol.">
        <title>Time-series analyses of Monterey Bay coastal microbial picoplankton using a 'genome proxy' microarray.</title>
        <authorList>
            <person name="Rich V.I."/>
            <person name="Pham V.D."/>
            <person name="Eppley J."/>
            <person name="Shi Y."/>
            <person name="DeLong E.F."/>
        </authorList>
    </citation>
    <scope>NUCLEOTIDE SEQUENCE</scope>
</reference>
<sequence length="281" mass="32663">MKNHLNQTQIEQYHRDGFLVLEEFLSPTWLKRLRQTTEAFVEESRKVEHSDKVFDVEPDHTNDNPRLRRLNNPSDQDETYWEFSSQSEIVDLAEDILGPDIKFHHSKLNFKFPHGGEEVKWHQDIQFWPHTNYDLITIGVYLEDVVKGQGEMGFIPRSHSGPLFDQYEKDIWRGYIQSADLPDIQAETAIFPTGKAGTVTIHNCRTIHGSYPNHSSHRRPLLLQTYSAADAFAYTDLVRKTKHGEHIIRGKVSRWARHDPRPCLVPPTKVGTIFQAQQKEI</sequence>
<protein>
    <recommendedName>
        <fullName evidence="4">Protein involved in biosynthesis of mitomycin antibiotics/polyketide fumonisin</fullName>
    </recommendedName>
</protein>
<dbReference type="Pfam" id="PF05721">
    <property type="entry name" value="PhyH"/>
    <property type="match status" value="1"/>
</dbReference>